<gene>
    <name evidence="1" type="ORF">ELAC_1498</name>
</gene>
<dbReference type="RefSeq" id="WP_098038693.1">
    <property type="nucleotide sequence ID" value="NZ_CWGJ01000025.1"/>
</dbReference>
<protein>
    <submittedName>
        <fullName evidence="1">Uncharacterized protein</fullName>
    </submittedName>
</protein>
<accession>A0A0H5E6C8</accession>
<evidence type="ECO:0000313" key="2">
    <source>
        <dbReference type="Proteomes" id="UP000220251"/>
    </source>
</evidence>
<proteinExistence type="predicted"/>
<evidence type="ECO:0000313" key="1">
    <source>
        <dbReference type="EMBL" id="CRX38830.1"/>
    </source>
</evidence>
<dbReference type="EMBL" id="CWGJ01000025">
    <property type="protein sequence ID" value="CRX38830.1"/>
    <property type="molecule type" value="Genomic_DNA"/>
</dbReference>
<reference evidence="2" key="1">
    <citation type="submission" date="2015-06" db="EMBL/GenBank/DDBJ databases">
        <authorList>
            <person name="Bertelli C."/>
        </authorList>
    </citation>
    <scope>NUCLEOTIDE SEQUENCE [LARGE SCALE GENOMIC DNA]</scope>
    <source>
        <strain evidence="2">CRIB-30</strain>
    </source>
</reference>
<keyword evidence="2" id="KW-1185">Reference proteome</keyword>
<name>A0A0H5E6C8_9BACT</name>
<organism evidence="1 2">
    <name type="scientific">Estrella lausannensis</name>
    <dbReference type="NCBI Taxonomy" id="483423"/>
    <lineage>
        <taxon>Bacteria</taxon>
        <taxon>Pseudomonadati</taxon>
        <taxon>Chlamydiota</taxon>
        <taxon>Chlamydiia</taxon>
        <taxon>Parachlamydiales</taxon>
        <taxon>Candidatus Criblamydiaceae</taxon>
        <taxon>Estrella</taxon>
    </lineage>
</organism>
<dbReference type="Proteomes" id="UP000220251">
    <property type="component" value="Unassembled WGS sequence"/>
</dbReference>
<sequence>MQTNDPVFEDVKNYFSFVLRGAFVGLDGITLSKIYFIFLSGIELISQSGQRCKVLPIGMHYCFAMHVFFDRPAPPWDKDPFVKIIFTGEHIEELLCAAKTNIVACMAAKELAQKLLEQNGCVPEKLLSFLLDVDQKSKPKRQRGKHFYETFFRDFQIVLLLASVNDTGLSITRNPDPLYKSKNSLCDAMRLALESIGIPLSFETIRSIWYKRNELKRIFQDFPSCLNF</sequence>
<dbReference type="AlphaFoldDB" id="A0A0H5E6C8"/>